<keyword evidence="1" id="KW-1133">Transmembrane helix</keyword>
<evidence type="ECO:0000256" key="1">
    <source>
        <dbReference type="SAM" id="Phobius"/>
    </source>
</evidence>
<name>A0A8J3UGS7_9ACTN</name>
<gene>
    <name evidence="2" type="ORF">Psi02_17630</name>
</gene>
<keyword evidence="1" id="KW-0812">Transmembrane</keyword>
<keyword evidence="1" id="KW-0472">Membrane</keyword>
<feature type="transmembrane region" description="Helical" evidence="1">
    <location>
        <begin position="23"/>
        <end position="41"/>
    </location>
</feature>
<sequence length="163" mass="17946">MLYLGAAFADSEVMRRWHRTRQVINYVNLSTPAGLLIALIGGARPRRGEQGLIFAHGYRIPFPVAGAFTVGNVVLTKNADGYLSGRLLDHEARHASQYVACVGLPMIVLYLVASGVSYALCGNPASWNAFERLAGLDDGGYPHKDVRWRRSREGRSGHDVHDR</sequence>
<dbReference type="Proteomes" id="UP000644610">
    <property type="component" value="Unassembled WGS sequence"/>
</dbReference>
<evidence type="ECO:0000313" key="2">
    <source>
        <dbReference type="EMBL" id="GII45339.1"/>
    </source>
</evidence>
<organism evidence="2 3">
    <name type="scientific">Planotetraspora silvatica</name>
    <dbReference type="NCBI Taxonomy" id="234614"/>
    <lineage>
        <taxon>Bacteria</taxon>
        <taxon>Bacillati</taxon>
        <taxon>Actinomycetota</taxon>
        <taxon>Actinomycetes</taxon>
        <taxon>Streptosporangiales</taxon>
        <taxon>Streptosporangiaceae</taxon>
        <taxon>Planotetraspora</taxon>
    </lineage>
</organism>
<evidence type="ECO:0000313" key="3">
    <source>
        <dbReference type="Proteomes" id="UP000644610"/>
    </source>
</evidence>
<feature type="transmembrane region" description="Helical" evidence="1">
    <location>
        <begin position="95"/>
        <end position="120"/>
    </location>
</feature>
<dbReference type="AlphaFoldDB" id="A0A8J3UGS7"/>
<protein>
    <recommendedName>
        <fullName evidence="4">DUF4157 domain-containing protein</fullName>
    </recommendedName>
</protein>
<reference evidence="2" key="1">
    <citation type="submission" date="2021-01" db="EMBL/GenBank/DDBJ databases">
        <title>Whole genome shotgun sequence of Planotetraspora silvatica NBRC 100141.</title>
        <authorList>
            <person name="Komaki H."/>
            <person name="Tamura T."/>
        </authorList>
    </citation>
    <scope>NUCLEOTIDE SEQUENCE</scope>
    <source>
        <strain evidence="2">NBRC 100141</strain>
    </source>
</reference>
<keyword evidence="3" id="KW-1185">Reference proteome</keyword>
<dbReference type="EMBL" id="BOOQ01000009">
    <property type="protein sequence ID" value="GII45339.1"/>
    <property type="molecule type" value="Genomic_DNA"/>
</dbReference>
<feature type="transmembrane region" description="Helical" evidence="1">
    <location>
        <begin position="53"/>
        <end position="75"/>
    </location>
</feature>
<comment type="caution">
    <text evidence="2">The sequence shown here is derived from an EMBL/GenBank/DDBJ whole genome shotgun (WGS) entry which is preliminary data.</text>
</comment>
<evidence type="ECO:0008006" key="4">
    <source>
        <dbReference type="Google" id="ProtNLM"/>
    </source>
</evidence>
<proteinExistence type="predicted"/>
<accession>A0A8J3UGS7</accession>